<evidence type="ECO:0000313" key="3">
    <source>
        <dbReference type="EMBL" id="KAJ0986214.1"/>
    </source>
</evidence>
<organism evidence="3 4">
    <name type="scientific">Dioscorea zingiberensis</name>
    <dbReference type="NCBI Taxonomy" id="325984"/>
    <lineage>
        <taxon>Eukaryota</taxon>
        <taxon>Viridiplantae</taxon>
        <taxon>Streptophyta</taxon>
        <taxon>Embryophyta</taxon>
        <taxon>Tracheophyta</taxon>
        <taxon>Spermatophyta</taxon>
        <taxon>Magnoliopsida</taxon>
        <taxon>Liliopsida</taxon>
        <taxon>Dioscoreales</taxon>
        <taxon>Dioscoreaceae</taxon>
        <taxon>Dioscorea</taxon>
    </lineage>
</organism>
<dbReference type="PANTHER" id="PTHR44329">
    <property type="entry name" value="SERINE/THREONINE-PROTEIN KINASE TNNI3K-RELATED"/>
    <property type="match status" value="1"/>
</dbReference>
<dbReference type="InterPro" id="IPR011009">
    <property type="entry name" value="Kinase-like_dom_sf"/>
</dbReference>
<dbReference type="InterPro" id="IPR051681">
    <property type="entry name" value="Ser/Thr_Kinases-Pseudokinases"/>
</dbReference>
<comment type="caution">
    <text evidence="3">The sequence shown here is derived from an EMBL/GenBank/DDBJ whole genome shotgun (WGS) entry which is preliminary data.</text>
</comment>
<dbReference type="FunFam" id="1.10.510.10:FF:000778">
    <property type="entry name" value="Kinase family protein"/>
    <property type="match status" value="1"/>
</dbReference>
<dbReference type="Gene3D" id="1.10.510.10">
    <property type="entry name" value="Transferase(Phosphotransferase) domain 1"/>
    <property type="match status" value="1"/>
</dbReference>
<dbReference type="EMBL" id="JAGGNH010000001">
    <property type="protein sequence ID" value="KAJ0986214.1"/>
    <property type="molecule type" value="Genomic_DNA"/>
</dbReference>
<feature type="compositionally biased region" description="Polar residues" evidence="1">
    <location>
        <begin position="662"/>
        <end position="673"/>
    </location>
</feature>
<reference evidence="3" key="1">
    <citation type="submission" date="2021-03" db="EMBL/GenBank/DDBJ databases">
        <authorList>
            <person name="Li Z."/>
            <person name="Yang C."/>
        </authorList>
    </citation>
    <scope>NUCLEOTIDE SEQUENCE</scope>
    <source>
        <strain evidence="3">Dzin_1.0</strain>
        <tissue evidence="3">Leaf</tissue>
    </source>
</reference>
<feature type="compositionally biased region" description="Low complexity" evidence="1">
    <location>
        <begin position="681"/>
        <end position="697"/>
    </location>
</feature>
<feature type="compositionally biased region" description="Low complexity" evidence="1">
    <location>
        <begin position="608"/>
        <end position="635"/>
    </location>
</feature>
<dbReference type="Pfam" id="PF06760">
    <property type="entry name" value="DUF1221"/>
    <property type="match status" value="1"/>
</dbReference>
<sequence>MVSGIDSYSSFVYLGLVFCGSAMEEFRQIGEVLGSLKALMVFKDEIRINQRQCCLLVDAFDLAFEVIKEEIHRNLYFSERLTKWKALEHPLKELQRIFREGAQYIRQCLESRDWWAKAVLLNQSTECVDFILHNLLWCIPVVIEAVESAAEISGSRQEDIQRKRLVFSKKYERDWMEPFIFQLTFGKQYLVSPEMCHRMETARREDQWILSEMISDKKAASGFMKQENMLSGLLLAPRGKFFPASILLLSKDYRFRRRLGTGGKYKEIQWMGESFALKHLIGEIDPIAQEVSLQSSIMHPNVMHIMYAFCDEERKECFLLMELMHRDLSGYIREVCSSRRRIPFPLLVAVDIMLQIARGMEYLHSRKIYHGELNPSNVLVKTRNSSQDTGYLHAKITGFGVSAANQTPIDTCIWYAPEVLEEQEKSVDSIASKYTEKADVYSFGMICFELLTGKVPFEDGHLQGDTMSRNIKAGERPLFPSPSPKYLTNLVKKCWQAEPSQRPSFPSICRVLRYIKRFLILNPDHSQPESPVLNVDYFELEMSLSKKYASWARKEPLQVSDIPFQMFAYRVLEREKTSMNIKEKSSESGSEDASLCGDENAPNLFTLDDSLSGSVNSSKSSQGSSDASKSSLDTSMNSSTKKVNGKDQKETGQRQKVKTVRPLQNTRMNSRRNLQPPVAPSSGSRRTSGNSSEAELP</sequence>
<dbReference type="OrthoDB" id="4062651at2759"/>
<protein>
    <recommendedName>
        <fullName evidence="2">Protein kinase domain-containing protein</fullName>
    </recommendedName>
</protein>
<dbReference type="PANTHER" id="PTHR44329:SF260">
    <property type="entry name" value="PROTEIN KINASE DOMAIN-CONTAINING PROTEIN"/>
    <property type="match status" value="1"/>
</dbReference>
<dbReference type="Pfam" id="PF07714">
    <property type="entry name" value="PK_Tyr_Ser-Thr"/>
    <property type="match status" value="1"/>
</dbReference>
<dbReference type="InterPro" id="IPR000719">
    <property type="entry name" value="Prot_kinase_dom"/>
</dbReference>
<proteinExistence type="predicted"/>
<evidence type="ECO:0000259" key="2">
    <source>
        <dbReference type="PROSITE" id="PS50011"/>
    </source>
</evidence>
<dbReference type="Proteomes" id="UP001085076">
    <property type="component" value="Miscellaneous, Linkage group lg01"/>
</dbReference>
<feature type="compositionally biased region" description="Basic and acidic residues" evidence="1">
    <location>
        <begin position="644"/>
        <end position="653"/>
    </location>
</feature>
<name>A0A9D5D856_9LILI</name>
<feature type="region of interest" description="Disordered" evidence="1">
    <location>
        <begin position="579"/>
        <end position="697"/>
    </location>
</feature>
<dbReference type="InterPro" id="IPR010632">
    <property type="entry name" value="DUF1221"/>
</dbReference>
<dbReference type="InterPro" id="IPR001245">
    <property type="entry name" value="Ser-Thr/Tyr_kinase_cat_dom"/>
</dbReference>
<dbReference type="AlphaFoldDB" id="A0A9D5D856"/>
<accession>A0A9D5D856</accession>
<keyword evidence="4" id="KW-1185">Reference proteome</keyword>
<feature type="domain" description="Protein kinase" evidence="2">
    <location>
        <begin position="253"/>
        <end position="519"/>
    </location>
</feature>
<reference evidence="3" key="2">
    <citation type="journal article" date="2022" name="Hortic Res">
        <title>The genome of Dioscorea zingiberensis sheds light on the biosynthesis, origin and evolution of the medicinally important diosgenin saponins.</title>
        <authorList>
            <person name="Li Y."/>
            <person name="Tan C."/>
            <person name="Li Z."/>
            <person name="Guo J."/>
            <person name="Li S."/>
            <person name="Chen X."/>
            <person name="Wang C."/>
            <person name="Dai X."/>
            <person name="Yang H."/>
            <person name="Song W."/>
            <person name="Hou L."/>
            <person name="Xu J."/>
            <person name="Tong Z."/>
            <person name="Xu A."/>
            <person name="Yuan X."/>
            <person name="Wang W."/>
            <person name="Yang Q."/>
            <person name="Chen L."/>
            <person name="Sun Z."/>
            <person name="Wang K."/>
            <person name="Pan B."/>
            <person name="Chen J."/>
            <person name="Bao Y."/>
            <person name="Liu F."/>
            <person name="Qi X."/>
            <person name="Gang D.R."/>
            <person name="Wen J."/>
            <person name="Li J."/>
        </authorList>
    </citation>
    <scope>NUCLEOTIDE SEQUENCE</scope>
    <source>
        <strain evidence="3">Dzin_1.0</strain>
    </source>
</reference>
<evidence type="ECO:0000313" key="4">
    <source>
        <dbReference type="Proteomes" id="UP001085076"/>
    </source>
</evidence>
<dbReference type="SUPFAM" id="SSF56112">
    <property type="entry name" value="Protein kinase-like (PK-like)"/>
    <property type="match status" value="1"/>
</dbReference>
<dbReference type="GO" id="GO:0005524">
    <property type="term" value="F:ATP binding"/>
    <property type="evidence" value="ECO:0007669"/>
    <property type="project" value="InterPro"/>
</dbReference>
<dbReference type="PROSITE" id="PS50011">
    <property type="entry name" value="PROTEIN_KINASE_DOM"/>
    <property type="match status" value="1"/>
</dbReference>
<dbReference type="GO" id="GO:0004674">
    <property type="term" value="F:protein serine/threonine kinase activity"/>
    <property type="evidence" value="ECO:0007669"/>
    <property type="project" value="TreeGrafter"/>
</dbReference>
<evidence type="ECO:0000256" key="1">
    <source>
        <dbReference type="SAM" id="MobiDB-lite"/>
    </source>
</evidence>
<gene>
    <name evidence="3" type="ORF">J5N97_004570</name>
</gene>